<sequence length="287" mass="32153">MEDKDLQFVLAVSPVLEILTVTGSLNPLRARLTNHSLRCVQFSLSFMEEIAVVDTPSLERLLLWKNWNQRHGLSNIITTVKIGHVPKLRVLGYLEPGMHLLQIGNTIIKAGTKASTHTTVPSIQMLAVQLQFGFCGEVEMLPSFLRCFPSVETLVVESRAHRETLSNVSLKIFRETSLIECVQSRLKILAFHELQGNHNEFDFLTFVAENARRLERMFITVKSKLSYAERQVVVAGVGTLYSANWASRDCNVQYKISIYPVGAGTWGLRSASDLSLDDPFEAFGGVE</sequence>
<reference evidence="1" key="1">
    <citation type="submission" date="2021-05" db="EMBL/GenBank/DDBJ databases">
        <authorList>
            <person name="Scholz U."/>
            <person name="Mascher M."/>
            <person name="Fiebig A."/>
        </authorList>
    </citation>
    <scope>NUCLEOTIDE SEQUENCE [LARGE SCALE GENOMIC DNA]</scope>
</reference>
<proteinExistence type="predicted"/>
<protein>
    <submittedName>
        <fullName evidence="1">Uncharacterized protein</fullName>
    </submittedName>
</protein>
<dbReference type="Proteomes" id="UP001732700">
    <property type="component" value="Chromosome 6C"/>
</dbReference>
<evidence type="ECO:0000313" key="2">
    <source>
        <dbReference type="Proteomes" id="UP001732700"/>
    </source>
</evidence>
<dbReference type="EnsemblPlants" id="AVESA.00010b.r2.6CG1109260.1">
    <property type="protein sequence ID" value="AVESA.00010b.r2.6CG1109260.1.CDS"/>
    <property type="gene ID" value="AVESA.00010b.r2.6CG1109260"/>
</dbReference>
<accession>A0ACD5Z9B3</accession>
<reference evidence="1" key="2">
    <citation type="submission" date="2025-09" db="UniProtKB">
        <authorList>
            <consortium name="EnsemblPlants"/>
        </authorList>
    </citation>
    <scope>IDENTIFICATION</scope>
</reference>
<evidence type="ECO:0000313" key="1">
    <source>
        <dbReference type="EnsemblPlants" id="AVESA.00010b.r2.6CG1109260.1.CDS"/>
    </source>
</evidence>
<keyword evidence="2" id="KW-1185">Reference proteome</keyword>
<name>A0ACD5Z9B3_AVESA</name>
<organism evidence="1 2">
    <name type="scientific">Avena sativa</name>
    <name type="common">Oat</name>
    <dbReference type="NCBI Taxonomy" id="4498"/>
    <lineage>
        <taxon>Eukaryota</taxon>
        <taxon>Viridiplantae</taxon>
        <taxon>Streptophyta</taxon>
        <taxon>Embryophyta</taxon>
        <taxon>Tracheophyta</taxon>
        <taxon>Spermatophyta</taxon>
        <taxon>Magnoliopsida</taxon>
        <taxon>Liliopsida</taxon>
        <taxon>Poales</taxon>
        <taxon>Poaceae</taxon>
        <taxon>BOP clade</taxon>
        <taxon>Pooideae</taxon>
        <taxon>Poodae</taxon>
        <taxon>Poeae</taxon>
        <taxon>Poeae Chloroplast Group 1 (Aveneae type)</taxon>
        <taxon>Aveninae</taxon>
        <taxon>Avena</taxon>
    </lineage>
</organism>